<feature type="transmembrane region" description="Helical" evidence="7">
    <location>
        <begin position="142"/>
        <end position="162"/>
    </location>
</feature>
<dbReference type="HOGENOM" id="CLU_020088_6_3_11"/>
<sequence length="431" mass="44145">MTGARESGQEGRSERAGAPDGGRKARRHRRLGPGLLVAAAFIGPGTVTTASVVGASTGYVLLWALVFSIVATVVLQEMSARLGVVSREGLGEALRTTFANPVFKVVAVVLVVAAITFGNAAFETGNILGAALGLQVMLGLPTAVWAVVIGTCAFALLATGAYRVVERVLVALVVLMSVVFLVTAVLVRPSVGEFLSGVFAPSIPPGALLTVIALIGTTVVPYNLFLHASSVQEKWPESVPTGRALAESRTDTVLAITLGGLITLAIVSTAAAAFFGTGAEIESAGQMAEQLEPLLGAGAKYFFAAGLLAAGLTSAITAPLAAAYATSGALGWRRDLRSRPFQAVWAAIIVFGTVFAVIGTSPVAAIVFAQAANGLLLPVVAVFLLIVMNRRDLLGEFRNGLVANVLGAAVVLVVTGFGVFQILRALGVVSV</sequence>
<dbReference type="InterPro" id="IPR001046">
    <property type="entry name" value="NRAMP_fam"/>
</dbReference>
<evidence type="ECO:0000256" key="2">
    <source>
        <dbReference type="ARBA" id="ARBA00022448"/>
    </source>
</evidence>
<keyword evidence="3 7" id="KW-0812">Transmembrane</keyword>
<evidence type="ECO:0000256" key="4">
    <source>
        <dbReference type="ARBA" id="ARBA00022989"/>
    </source>
</evidence>
<dbReference type="AlphaFoldDB" id="A0A023X6X0"/>
<feature type="region of interest" description="Disordered" evidence="6">
    <location>
        <begin position="1"/>
        <end position="27"/>
    </location>
</feature>
<dbReference type="EMBL" id="CP007514">
    <property type="protein sequence ID" value="AHY47770.1"/>
    <property type="molecule type" value="Genomic_DNA"/>
</dbReference>
<gene>
    <name evidence="8" type="ORF">RradSPS_2487</name>
    <name evidence="9" type="ORF">SIL72_00065</name>
</gene>
<evidence type="ECO:0000256" key="5">
    <source>
        <dbReference type="ARBA" id="ARBA00023136"/>
    </source>
</evidence>
<dbReference type="GO" id="GO:0015086">
    <property type="term" value="F:cadmium ion transmembrane transporter activity"/>
    <property type="evidence" value="ECO:0007669"/>
    <property type="project" value="TreeGrafter"/>
</dbReference>
<dbReference type="PRINTS" id="PR00447">
    <property type="entry name" value="NATRESASSCMP"/>
</dbReference>
<feature type="transmembrane region" description="Helical" evidence="7">
    <location>
        <begin position="169"/>
        <end position="187"/>
    </location>
</feature>
<feature type="transmembrane region" description="Helical" evidence="7">
    <location>
        <begin position="33"/>
        <end position="54"/>
    </location>
</feature>
<dbReference type="RefSeq" id="WP_084263981.1">
    <property type="nucleotide sequence ID" value="NZ_CP007514.1"/>
</dbReference>
<keyword evidence="10" id="KW-1185">Reference proteome</keyword>
<protein>
    <submittedName>
        <fullName evidence="8">Mn2+ and Fe2+ transporters of the NRAMP family</fullName>
    </submittedName>
    <submittedName>
        <fullName evidence="9">Nramp family divalent metal transporter</fullName>
    </submittedName>
</protein>
<feature type="transmembrane region" description="Helical" evidence="7">
    <location>
        <begin position="253"/>
        <end position="275"/>
    </location>
</feature>
<dbReference type="GO" id="GO:0005384">
    <property type="term" value="F:manganese ion transmembrane transporter activity"/>
    <property type="evidence" value="ECO:0007669"/>
    <property type="project" value="TreeGrafter"/>
</dbReference>
<name>A0A023X6X0_RUBRA</name>
<evidence type="ECO:0000313" key="10">
    <source>
        <dbReference type="Proteomes" id="UP000025229"/>
    </source>
</evidence>
<keyword evidence="5 7" id="KW-0472">Membrane</keyword>
<evidence type="ECO:0000313" key="9">
    <source>
        <dbReference type="EMBL" id="MDX5892409.1"/>
    </source>
</evidence>
<dbReference type="NCBIfam" id="NF037982">
    <property type="entry name" value="Nramp_1"/>
    <property type="match status" value="1"/>
</dbReference>
<dbReference type="PATRIC" id="fig|42256.3.peg.2535"/>
<feature type="transmembrane region" description="Helical" evidence="7">
    <location>
        <begin position="343"/>
        <end position="365"/>
    </location>
</feature>
<dbReference type="eggNOG" id="COG1914">
    <property type="taxonomic scope" value="Bacteria"/>
</dbReference>
<dbReference type="Proteomes" id="UP001281130">
    <property type="component" value="Unassembled WGS sequence"/>
</dbReference>
<dbReference type="PANTHER" id="PTHR11706:SF33">
    <property type="entry name" value="NATURAL RESISTANCE-ASSOCIATED MACROPHAGE PROTEIN 2"/>
    <property type="match status" value="1"/>
</dbReference>
<accession>A0A023X6X0</accession>
<evidence type="ECO:0000256" key="7">
    <source>
        <dbReference type="SAM" id="Phobius"/>
    </source>
</evidence>
<feature type="transmembrane region" description="Helical" evidence="7">
    <location>
        <begin position="101"/>
        <end position="122"/>
    </location>
</feature>
<keyword evidence="4 7" id="KW-1133">Transmembrane helix</keyword>
<dbReference type="PANTHER" id="PTHR11706">
    <property type="entry name" value="SOLUTE CARRIER PROTEIN FAMILY 11 MEMBER"/>
    <property type="match status" value="1"/>
</dbReference>
<dbReference type="STRING" id="42256.RradSPS_2487"/>
<feature type="transmembrane region" description="Helical" evidence="7">
    <location>
        <begin position="371"/>
        <end position="389"/>
    </location>
</feature>
<reference evidence="8 10" key="1">
    <citation type="submission" date="2014-03" db="EMBL/GenBank/DDBJ databases">
        <title>Complete genome sequence of the Radio-Resistant Rubrobacter radiotolerans RSPS-4.</title>
        <authorList>
            <person name="Egas C.C."/>
            <person name="Barroso C.C."/>
            <person name="Froufe H.J.C."/>
            <person name="Pacheco J.J."/>
            <person name="Albuquerque L.L."/>
            <person name="da Costa M.M.S."/>
        </authorList>
    </citation>
    <scope>NUCLEOTIDE SEQUENCE [LARGE SCALE GENOMIC DNA]</scope>
    <source>
        <strain evidence="8 10">RSPS-4</strain>
    </source>
</reference>
<dbReference type="Proteomes" id="UP000025229">
    <property type="component" value="Chromosome"/>
</dbReference>
<dbReference type="GO" id="GO:0005886">
    <property type="term" value="C:plasma membrane"/>
    <property type="evidence" value="ECO:0007669"/>
    <property type="project" value="TreeGrafter"/>
</dbReference>
<evidence type="ECO:0000256" key="1">
    <source>
        <dbReference type="ARBA" id="ARBA00004141"/>
    </source>
</evidence>
<keyword evidence="2" id="KW-0813">Transport</keyword>
<evidence type="ECO:0000313" key="8">
    <source>
        <dbReference type="EMBL" id="AHY47770.1"/>
    </source>
</evidence>
<organism evidence="8 10">
    <name type="scientific">Rubrobacter radiotolerans</name>
    <name type="common">Arthrobacter radiotolerans</name>
    <dbReference type="NCBI Taxonomy" id="42256"/>
    <lineage>
        <taxon>Bacteria</taxon>
        <taxon>Bacillati</taxon>
        <taxon>Actinomycetota</taxon>
        <taxon>Rubrobacteria</taxon>
        <taxon>Rubrobacterales</taxon>
        <taxon>Rubrobacteraceae</taxon>
        <taxon>Rubrobacter</taxon>
    </lineage>
</organism>
<comment type="subcellular location">
    <subcellularLocation>
        <location evidence="1">Membrane</location>
        <topology evidence="1">Multi-pass membrane protein</topology>
    </subcellularLocation>
</comment>
<evidence type="ECO:0000256" key="6">
    <source>
        <dbReference type="SAM" id="MobiDB-lite"/>
    </source>
</evidence>
<evidence type="ECO:0000256" key="3">
    <source>
        <dbReference type="ARBA" id="ARBA00022692"/>
    </source>
</evidence>
<feature type="compositionally biased region" description="Basic and acidic residues" evidence="6">
    <location>
        <begin position="7"/>
        <end position="23"/>
    </location>
</feature>
<dbReference type="KEGG" id="rrd:RradSPS_2487"/>
<feature type="transmembrane region" description="Helical" evidence="7">
    <location>
        <begin position="207"/>
        <end position="226"/>
    </location>
</feature>
<feature type="transmembrane region" description="Helical" evidence="7">
    <location>
        <begin position="301"/>
        <end position="322"/>
    </location>
</feature>
<dbReference type="GO" id="GO:0034755">
    <property type="term" value="P:iron ion transmembrane transport"/>
    <property type="evidence" value="ECO:0007669"/>
    <property type="project" value="TreeGrafter"/>
</dbReference>
<dbReference type="Pfam" id="PF01566">
    <property type="entry name" value="Nramp"/>
    <property type="match status" value="1"/>
</dbReference>
<feature type="transmembrane region" description="Helical" evidence="7">
    <location>
        <begin position="60"/>
        <end position="80"/>
    </location>
</feature>
<reference evidence="9" key="2">
    <citation type="submission" date="2023-11" db="EMBL/GenBank/DDBJ databases">
        <title>MicrobeMod: A computational toolkit for identifying prokaryotic methylation and restriction-modification with nanopore sequencing.</title>
        <authorList>
            <person name="Crits-Christoph A."/>
            <person name="Kang S.C."/>
            <person name="Lee H."/>
            <person name="Ostrov N."/>
        </authorList>
    </citation>
    <scope>NUCLEOTIDE SEQUENCE</scope>
    <source>
        <strain evidence="9">ATCC 51242</strain>
    </source>
</reference>
<feature type="transmembrane region" description="Helical" evidence="7">
    <location>
        <begin position="401"/>
        <end position="423"/>
    </location>
</feature>
<proteinExistence type="predicted"/>
<dbReference type="OrthoDB" id="9787548at2"/>
<dbReference type="EMBL" id="JAWXXX010000001">
    <property type="protein sequence ID" value="MDX5892409.1"/>
    <property type="molecule type" value="Genomic_DNA"/>
</dbReference>